<dbReference type="STRING" id="456327.BJD11_07535"/>
<feature type="signal peptide" evidence="3">
    <location>
        <begin position="1"/>
        <end position="21"/>
    </location>
</feature>
<name>Q3BR23_XANE5</name>
<dbReference type="AlphaFoldDB" id="Q3BR23"/>
<feature type="domain" description="Glycine zipper 2TM" evidence="4">
    <location>
        <begin position="129"/>
        <end position="167"/>
    </location>
</feature>
<dbReference type="EMBL" id="AM039952">
    <property type="protein sequence ID" value="CAJ24781.1"/>
    <property type="molecule type" value="Genomic_DNA"/>
</dbReference>
<dbReference type="GO" id="GO:0019867">
    <property type="term" value="C:outer membrane"/>
    <property type="evidence" value="ECO:0007669"/>
    <property type="project" value="InterPro"/>
</dbReference>
<evidence type="ECO:0000313" key="6">
    <source>
        <dbReference type="Proteomes" id="UP000007069"/>
    </source>
</evidence>
<reference evidence="5 6" key="1">
    <citation type="journal article" date="2005" name="J. Bacteriol.">
        <title>Insights into genome plasticity and pathogenicity of the plant pathogenic Bacterium Xanthomonas campestris pv. vesicatoria revealed by the complete genome sequence.</title>
        <authorList>
            <person name="Thieme F."/>
            <person name="Koebnik R."/>
            <person name="Bekel T."/>
            <person name="Berger C."/>
            <person name="Boch J."/>
            <person name="Buettner D."/>
            <person name="Caldana C."/>
            <person name="Gaigalat L."/>
            <person name="Goesmann A."/>
            <person name="Kay S."/>
            <person name="Kirchner O."/>
            <person name="Lanz C."/>
            <person name="Linke B."/>
            <person name="McHardy A.C."/>
            <person name="Meyer F."/>
            <person name="Mittenhuber G."/>
            <person name="Nies D.H."/>
            <person name="Niesbach-Kloesgen U."/>
            <person name="Patschkowski T."/>
            <person name="Rueckert C."/>
            <person name="Rupp O."/>
            <person name="Schneicker S."/>
            <person name="Schuster S.C."/>
            <person name="Vorhoelter F.J."/>
            <person name="Weber E."/>
            <person name="Puehler A."/>
            <person name="Bonas U."/>
            <person name="Bartels D."/>
            <person name="Kaiser O."/>
        </authorList>
    </citation>
    <scope>NUCLEOTIDE SEQUENCE [LARGE SCALE GENOMIC DNA]</scope>
    <source>
        <strain evidence="5 6">85-10</strain>
    </source>
</reference>
<dbReference type="eggNOG" id="COG3134">
    <property type="taxonomic scope" value="Bacteria"/>
</dbReference>
<dbReference type="KEGG" id="xcv:XCV3059"/>
<keyword evidence="3" id="KW-0732">Signal</keyword>
<accession>Q3BR23</accession>
<dbReference type="Proteomes" id="UP000007069">
    <property type="component" value="Chromosome"/>
</dbReference>
<organism evidence="6">
    <name type="scientific">Xanthomonas euvesicatoria pv. vesicatoria (strain 85-10)</name>
    <name type="common">Xanthomonas campestris pv. vesicatoria</name>
    <dbReference type="NCBI Taxonomy" id="316273"/>
    <lineage>
        <taxon>Bacteria</taxon>
        <taxon>Pseudomonadati</taxon>
        <taxon>Pseudomonadota</taxon>
        <taxon>Gammaproteobacteria</taxon>
        <taxon>Lysobacterales</taxon>
        <taxon>Lysobacteraceae</taxon>
        <taxon>Xanthomonas</taxon>
    </lineage>
</organism>
<dbReference type="Pfam" id="PF05433">
    <property type="entry name" value="Rick_17kDa_Anti"/>
    <property type="match status" value="1"/>
</dbReference>
<evidence type="ECO:0000313" key="5">
    <source>
        <dbReference type="EMBL" id="CAJ24781.1"/>
    </source>
</evidence>
<evidence type="ECO:0000256" key="1">
    <source>
        <dbReference type="ARBA" id="ARBA00004370"/>
    </source>
</evidence>
<dbReference type="PANTHER" id="PTHR35603">
    <property type="match status" value="1"/>
</dbReference>
<comment type="subcellular location">
    <subcellularLocation>
        <location evidence="1">Membrane</location>
    </subcellularLocation>
</comment>
<evidence type="ECO:0000256" key="2">
    <source>
        <dbReference type="ARBA" id="ARBA00023136"/>
    </source>
</evidence>
<feature type="chain" id="PRO_5004224358" evidence="3">
    <location>
        <begin position="22"/>
        <end position="229"/>
    </location>
</feature>
<proteinExistence type="predicted"/>
<dbReference type="HOGENOM" id="CLU_094245_2_1_6"/>
<gene>
    <name evidence="5" type="ordered locus">XCV3059</name>
</gene>
<sequence>MGLFTAGLVQCGFTGAGRASAACPPYEAAAMKTLVLGALVMGLVVAGNATAQRYDSGYRDYGRSGYEDGRYEYARVVRVDPIIVADSYNERTSERCYDRPADGYYTSNDGYYRDGGYAQAGVSNRGVASVIGGIAGAVLGSQVGGGNGRLVGTAVGTMAGVAAGRSIYEANHRTYQGNVRVCEPVSYRRERDRVDGYDVTYEYAGRMYHTRSDYNPGDRIRVRVDVRPD</sequence>
<dbReference type="InterPro" id="IPR008816">
    <property type="entry name" value="Gly_zipper_2TM_dom"/>
</dbReference>
<dbReference type="PANTHER" id="PTHR35603:SF2">
    <property type="entry name" value="OUTER MEMBRANE LIPOPROTEIN"/>
    <property type="match status" value="1"/>
</dbReference>
<dbReference type="InterPro" id="IPR051407">
    <property type="entry name" value="Bact_OM_lipoprot/Surf_antigen"/>
</dbReference>
<evidence type="ECO:0000256" key="3">
    <source>
        <dbReference type="SAM" id="SignalP"/>
    </source>
</evidence>
<protein>
    <submittedName>
        <fullName evidence="5">Putative secreted protein</fullName>
    </submittedName>
</protein>
<evidence type="ECO:0000259" key="4">
    <source>
        <dbReference type="Pfam" id="PF05433"/>
    </source>
</evidence>
<keyword evidence="2" id="KW-0472">Membrane</keyword>